<keyword evidence="5" id="KW-0547">Nucleotide-binding</keyword>
<dbReference type="GO" id="GO:0005524">
    <property type="term" value="F:ATP binding"/>
    <property type="evidence" value="ECO:0007669"/>
    <property type="project" value="UniProtKB-KW"/>
</dbReference>
<comment type="similarity">
    <text evidence="2">Belongs to the AIR synthase family.</text>
</comment>
<evidence type="ECO:0000256" key="7">
    <source>
        <dbReference type="ARBA" id="ARBA00031908"/>
    </source>
</evidence>
<sequence length="215" mass="24414">VILTLLKVLSEECLKRKIAITGGETSIHNNLNGLEIGITMSGFIKKQRINKFKKGDVLIGIKSNGLHSNGFTKIKEIFGKEFRPEFVRPTYIYSETILSLDEQFNLHGMMHITGGAYMKLKDLLGKEDIRIEREHKLLPQKIFREIYEKGVSDEEMYKTFNCGIGFILSISPREAKRVILKLNNDGFKADIIGEVTLGTGKIKIESAFSKKELEF</sequence>
<evidence type="ECO:0000256" key="5">
    <source>
        <dbReference type="ARBA" id="ARBA00022741"/>
    </source>
</evidence>
<accession>A0A2M6YQN8</accession>
<keyword evidence="4" id="KW-0436">Ligase</keyword>
<feature type="domain" description="PurM-like C-terminal" evidence="10">
    <location>
        <begin position="53"/>
        <end position="198"/>
    </location>
</feature>
<evidence type="ECO:0000256" key="8">
    <source>
        <dbReference type="ARBA" id="ARBA00032931"/>
    </source>
</evidence>
<dbReference type="PANTHER" id="PTHR10520">
    <property type="entry name" value="TRIFUNCTIONAL PURINE BIOSYNTHETIC PROTEIN ADENOSINE-3-RELATED"/>
    <property type="match status" value="1"/>
</dbReference>
<dbReference type="InterPro" id="IPR004733">
    <property type="entry name" value="PurM_cligase"/>
</dbReference>
<dbReference type="InterPro" id="IPR036676">
    <property type="entry name" value="PurM-like_C_sf"/>
</dbReference>
<evidence type="ECO:0000313" key="11">
    <source>
        <dbReference type="EMBL" id="PIU33423.1"/>
    </source>
</evidence>
<dbReference type="SUPFAM" id="SSF56042">
    <property type="entry name" value="PurM C-terminal domain-like"/>
    <property type="match status" value="1"/>
</dbReference>
<dbReference type="EC" id="6.3.3.1" evidence="3"/>
<evidence type="ECO:0000259" key="10">
    <source>
        <dbReference type="Pfam" id="PF02769"/>
    </source>
</evidence>
<dbReference type="InterPro" id="IPR010918">
    <property type="entry name" value="PurM-like_C_dom"/>
</dbReference>
<dbReference type="UniPathway" id="UPA00074">
    <property type="reaction ID" value="UER00129"/>
</dbReference>
<evidence type="ECO:0000256" key="3">
    <source>
        <dbReference type="ARBA" id="ARBA00013047"/>
    </source>
</evidence>
<dbReference type="GO" id="GO:0006189">
    <property type="term" value="P:'de novo' IMP biosynthetic process"/>
    <property type="evidence" value="ECO:0007669"/>
    <property type="project" value="UniProtKB-UniPathway"/>
</dbReference>
<evidence type="ECO:0000313" key="12">
    <source>
        <dbReference type="Proteomes" id="UP000229559"/>
    </source>
</evidence>
<evidence type="ECO:0000256" key="9">
    <source>
        <dbReference type="ARBA" id="ARBA00049057"/>
    </source>
</evidence>
<evidence type="ECO:0000256" key="6">
    <source>
        <dbReference type="ARBA" id="ARBA00022840"/>
    </source>
</evidence>
<evidence type="ECO:0000256" key="2">
    <source>
        <dbReference type="ARBA" id="ARBA00010280"/>
    </source>
</evidence>
<feature type="non-terminal residue" evidence="11">
    <location>
        <position position="1"/>
    </location>
</feature>
<proteinExistence type="inferred from homology"/>
<name>A0A2M6YQN8_9BACT</name>
<gene>
    <name evidence="11" type="ORF">COT04_00125</name>
</gene>
<evidence type="ECO:0000256" key="4">
    <source>
        <dbReference type="ARBA" id="ARBA00022598"/>
    </source>
</evidence>
<dbReference type="GO" id="GO:0004641">
    <property type="term" value="F:phosphoribosylformylglycinamidine cyclo-ligase activity"/>
    <property type="evidence" value="ECO:0007669"/>
    <property type="project" value="UniProtKB-EC"/>
</dbReference>
<dbReference type="GO" id="GO:0046084">
    <property type="term" value="P:adenine biosynthetic process"/>
    <property type="evidence" value="ECO:0007669"/>
    <property type="project" value="TreeGrafter"/>
</dbReference>
<dbReference type="PANTHER" id="PTHR10520:SF12">
    <property type="entry name" value="TRIFUNCTIONAL PURINE BIOSYNTHETIC PROTEIN ADENOSINE-3"/>
    <property type="match status" value="1"/>
</dbReference>
<reference evidence="12" key="1">
    <citation type="submission" date="2017-09" db="EMBL/GenBank/DDBJ databases">
        <title>Depth-based differentiation of microbial function through sediment-hosted aquifers and enrichment of novel symbionts in the deep terrestrial subsurface.</title>
        <authorList>
            <person name="Probst A.J."/>
            <person name="Ladd B."/>
            <person name="Jarett J.K."/>
            <person name="Geller-Mcgrath D.E."/>
            <person name="Sieber C.M.K."/>
            <person name="Emerson J.B."/>
            <person name="Anantharaman K."/>
            <person name="Thomas B.C."/>
            <person name="Malmstrom R."/>
            <person name="Stieglmeier M."/>
            <person name="Klingl A."/>
            <person name="Woyke T."/>
            <person name="Ryan C.M."/>
            <person name="Banfield J.F."/>
        </authorList>
    </citation>
    <scope>NUCLEOTIDE SEQUENCE [LARGE SCALE GENOMIC DNA]</scope>
</reference>
<dbReference type="EMBL" id="PEXA01000004">
    <property type="protein sequence ID" value="PIU33423.1"/>
    <property type="molecule type" value="Genomic_DNA"/>
</dbReference>
<organism evidence="11 12">
    <name type="scientific">Candidatus Shapirobacteria bacterium CG07_land_8_20_14_0_80_39_12</name>
    <dbReference type="NCBI Taxonomy" id="1974480"/>
    <lineage>
        <taxon>Bacteria</taxon>
        <taxon>Candidatus Shapironibacteriota</taxon>
    </lineage>
</organism>
<dbReference type="Gene3D" id="3.90.650.10">
    <property type="entry name" value="PurM-like C-terminal domain"/>
    <property type="match status" value="1"/>
</dbReference>
<dbReference type="Pfam" id="PF02769">
    <property type="entry name" value="AIRS_C"/>
    <property type="match status" value="1"/>
</dbReference>
<comment type="pathway">
    <text evidence="1">Purine metabolism; IMP biosynthesis via de novo pathway; 5-amino-1-(5-phospho-D-ribosyl)imidazole from N(2)-formyl-N(1)-(5-phospho-D-ribosyl)glycinamide: step 2/2.</text>
</comment>
<evidence type="ECO:0000256" key="1">
    <source>
        <dbReference type="ARBA" id="ARBA00004686"/>
    </source>
</evidence>
<protein>
    <recommendedName>
        <fullName evidence="3">phosphoribosylformylglycinamidine cyclo-ligase</fullName>
        <ecNumber evidence="3">6.3.3.1</ecNumber>
    </recommendedName>
    <alternativeName>
        <fullName evidence="8">AIR synthase</fullName>
    </alternativeName>
    <alternativeName>
        <fullName evidence="7">Phosphoribosyl-aminoimidazole synthetase</fullName>
    </alternativeName>
</protein>
<dbReference type="GO" id="GO:0004637">
    <property type="term" value="F:phosphoribosylamine-glycine ligase activity"/>
    <property type="evidence" value="ECO:0007669"/>
    <property type="project" value="TreeGrafter"/>
</dbReference>
<comment type="caution">
    <text evidence="11">The sequence shown here is derived from an EMBL/GenBank/DDBJ whole genome shotgun (WGS) entry which is preliminary data.</text>
</comment>
<dbReference type="GO" id="GO:0005829">
    <property type="term" value="C:cytosol"/>
    <property type="evidence" value="ECO:0007669"/>
    <property type="project" value="TreeGrafter"/>
</dbReference>
<keyword evidence="6" id="KW-0067">ATP-binding</keyword>
<comment type="catalytic activity">
    <reaction evidence="9">
        <text>2-formamido-N(1)-(5-O-phospho-beta-D-ribosyl)acetamidine + ATP = 5-amino-1-(5-phospho-beta-D-ribosyl)imidazole + ADP + phosphate + H(+)</text>
        <dbReference type="Rhea" id="RHEA:23032"/>
        <dbReference type="ChEBI" id="CHEBI:15378"/>
        <dbReference type="ChEBI" id="CHEBI:30616"/>
        <dbReference type="ChEBI" id="CHEBI:43474"/>
        <dbReference type="ChEBI" id="CHEBI:137981"/>
        <dbReference type="ChEBI" id="CHEBI:147287"/>
        <dbReference type="ChEBI" id="CHEBI:456216"/>
        <dbReference type="EC" id="6.3.3.1"/>
    </reaction>
</comment>
<dbReference type="AlphaFoldDB" id="A0A2M6YQN8"/>
<dbReference type="Proteomes" id="UP000229559">
    <property type="component" value="Unassembled WGS sequence"/>
</dbReference>